<dbReference type="Proteomes" id="UP000410492">
    <property type="component" value="Unassembled WGS sequence"/>
</dbReference>
<dbReference type="OrthoDB" id="6686792at2759"/>
<dbReference type="InterPro" id="IPR038765">
    <property type="entry name" value="Papain-like_cys_pep_sf"/>
</dbReference>
<dbReference type="PANTHER" id="PTHR21646">
    <property type="entry name" value="UBIQUITIN CARBOXYL-TERMINAL HYDROLASE"/>
    <property type="match status" value="1"/>
</dbReference>
<dbReference type="GO" id="GO:0004843">
    <property type="term" value="F:cysteine-type deubiquitinase activity"/>
    <property type="evidence" value="ECO:0007669"/>
    <property type="project" value="UniProtKB-EC"/>
</dbReference>
<evidence type="ECO:0000313" key="6">
    <source>
        <dbReference type="EMBL" id="VEN55072.1"/>
    </source>
</evidence>
<comment type="similarity">
    <text evidence="2">Belongs to the peptidase C19 family.</text>
</comment>
<dbReference type="Pfam" id="PF00443">
    <property type="entry name" value="UCH"/>
    <property type="match status" value="1"/>
</dbReference>
<dbReference type="SUPFAM" id="SSF52821">
    <property type="entry name" value="Rhodanese/Cell cycle control phosphatase"/>
    <property type="match status" value="1"/>
</dbReference>
<dbReference type="InterPro" id="IPR001763">
    <property type="entry name" value="Rhodanese-like_dom"/>
</dbReference>
<dbReference type="InterPro" id="IPR050185">
    <property type="entry name" value="Ub_carboxyl-term_hydrolase"/>
</dbReference>
<evidence type="ECO:0000259" key="5">
    <source>
        <dbReference type="PROSITE" id="PS50235"/>
    </source>
</evidence>
<sequence length="862" mass="99323">MIDKKVIPLYIADSLAALDALAQKEDIFKYLKKTHKFASIASKMKVELLLCREDQEKCYILAKRYVLLMDHIFKISDDPKYTHALYLKDYNTVKELMNVLRSDLEERYQSLSDALHDKLSISKRPRAPFSNSTPSGASSIVNETDYILPTGEPDPLLAAERAIELDLEPPVREIRSPPQVSPNASREIFIAPKQLYEKITKEELILLVDIRLAQEYQQCKIKIKGTDNMINITPELIAPGLSANTLGRKLPPEIKNIWEKRDKYDSIIMFDYDTDRFNYPSSKLERLRSFITEWDFNRTYKQLPVILDGGIKEFVEWYPSEVDNPRFLYLKTNAEIDELLDLDTVAYPGSGTGVHRNLRVDSTYSMGDLEMRINRDFADEEGPDEDALRLRNIRSEGALPRDSYQLKDPGVAGPFSSISEESLHKDYKEENINPAASTDFMKPQDQLSPEDSKVIRDIMASEQEELLQKARLFKPVIFPDNWTEEGFPEAPAKETTSPSTDGTTFISPPPPSFDRSFKPATVMRKPDYEGKRDGFTGIQNYKNSCFMSCILQCMKVVPMIKDFYVQTNKYVINNRRVPPVFNIVMGQIFKKLWEGTEDNPKIYHPQMLRDKISRVNTMYEKGSHEDAFEFFLFFFDQLSQDCIVDMPRPPVMTESEKAWYSALQGRSSQLIDSFFYQLENTKICFRCKKKSSYFETEGTLNLSMRTTEPCKLEDLLDDYMADYLVSDFSCQQCKCTMTIINKRRIVVDPEVLVIALKRYIVTPEGAIKKHEGEVMFPDNGLRFGRSLYKLYAVAQHVGGIAHGHYFATCLLDPARDDWIEFNDETMTRINTRPLQDPVAMRTSAVGFFYVRQETLDDPVKDD</sequence>
<dbReference type="EC" id="3.4.19.12" evidence="3"/>
<name>A0A653D4G5_CALMS</name>
<evidence type="ECO:0000256" key="1">
    <source>
        <dbReference type="ARBA" id="ARBA00000707"/>
    </source>
</evidence>
<evidence type="ECO:0000256" key="4">
    <source>
        <dbReference type="SAM" id="MobiDB-lite"/>
    </source>
</evidence>
<comment type="catalytic activity">
    <reaction evidence="1">
        <text>Thiol-dependent hydrolysis of ester, thioester, amide, peptide and isopeptide bonds formed by the C-terminal Gly of ubiquitin (a 76-residue protein attached to proteins as an intracellular targeting signal).</text>
        <dbReference type="EC" id="3.4.19.12"/>
    </reaction>
</comment>
<feature type="domain" description="USP" evidence="5">
    <location>
        <begin position="536"/>
        <end position="852"/>
    </location>
</feature>
<protein>
    <recommendedName>
        <fullName evidence="3">ubiquitinyl hydrolase 1</fullName>
        <ecNumber evidence="3">3.4.19.12</ecNumber>
    </recommendedName>
</protein>
<dbReference type="GO" id="GO:0016579">
    <property type="term" value="P:protein deubiquitination"/>
    <property type="evidence" value="ECO:0007669"/>
    <property type="project" value="InterPro"/>
</dbReference>
<dbReference type="PANTHER" id="PTHR21646:SF46">
    <property type="entry name" value="UBIQUITIN CARBOXYL-TERMINAL HYDROLASE"/>
    <property type="match status" value="1"/>
</dbReference>
<dbReference type="InterPro" id="IPR028889">
    <property type="entry name" value="USP"/>
</dbReference>
<dbReference type="EMBL" id="CAACVG010010122">
    <property type="protein sequence ID" value="VEN55072.1"/>
    <property type="molecule type" value="Genomic_DNA"/>
</dbReference>
<feature type="region of interest" description="Disordered" evidence="4">
    <location>
        <begin position="488"/>
        <end position="511"/>
    </location>
</feature>
<evidence type="ECO:0000313" key="7">
    <source>
        <dbReference type="Proteomes" id="UP000410492"/>
    </source>
</evidence>
<dbReference type="Gene3D" id="3.40.250.10">
    <property type="entry name" value="Rhodanese-like domain"/>
    <property type="match status" value="1"/>
</dbReference>
<gene>
    <name evidence="6" type="ORF">CALMAC_LOCUS14353</name>
</gene>
<feature type="compositionally biased region" description="Polar residues" evidence="4">
    <location>
        <begin position="494"/>
        <end position="506"/>
    </location>
</feature>
<proteinExistence type="inferred from homology"/>
<reference evidence="6 7" key="1">
    <citation type="submission" date="2019-01" db="EMBL/GenBank/DDBJ databases">
        <authorList>
            <person name="Sayadi A."/>
        </authorList>
    </citation>
    <scope>NUCLEOTIDE SEQUENCE [LARGE SCALE GENOMIC DNA]</scope>
</reference>
<dbReference type="SUPFAM" id="SSF54001">
    <property type="entry name" value="Cysteine proteinases"/>
    <property type="match status" value="1"/>
</dbReference>
<dbReference type="PROSITE" id="PS50235">
    <property type="entry name" value="USP_3"/>
    <property type="match status" value="1"/>
</dbReference>
<dbReference type="Gene3D" id="3.90.70.10">
    <property type="entry name" value="Cysteine proteinases"/>
    <property type="match status" value="1"/>
</dbReference>
<dbReference type="InterPro" id="IPR001394">
    <property type="entry name" value="Peptidase_C19_UCH"/>
</dbReference>
<dbReference type="PROSITE" id="PS00973">
    <property type="entry name" value="USP_2"/>
    <property type="match status" value="1"/>
</dbReference>
<dbReference type="Pfam" id="PF00581">
    <property type="entry name" value="Rhodanese"/>
    <property type="match status" value="1"/>
</dbReference>
<accession>A0A653D4G5</accession>
<dbReference type="InterPro" id="IPR018200">
    <property type="entry name" value="USP_CS"/>
</dbReference>
<evidence type="ECO:0000256" key="2">
    <source>
        <dbReference type="ARBA" id="ARBA00009085"/>
    </source>
</evidence>
<keyword evidence="7" id="KW-1185">Reference proteome</keyword>
<evidence type="ECO:0000256" key="3">
    <source>
        <dbReference type="ARBA" id="ARBA00012759"/>
    </source>
</evidence>
<organism evidence="6 7">
    <name type="scientific">Callosobruchus maculatus</name>
    <name type="common">Southern cowpea weevil</name>
    <name type="synonym">Pulse bruchid</name>
    <dbReference type="NCBI Taxonomy" id="64391"/>
    <lineage>
        <taxon>Eukaryota</taxon>
        <taxon>Metazoa</taxon>
        <taxon>Ecdysozoa</taxon>
        <taxon>Arthropoda</taxon>
        <taxon>Hexapoda</taxon>
        <taxon>Insecta</taxon>
        <taxon>Pterygota</taxon>
        <taxon>Neoptera</taxon>
        <taxon>Endopterygota</taxon>
        <taxon>Coleoptera</taxon>
        <taxon>Polyphaga</taxon>
        <taxon>Cucujiformia</taxon>
        <taxon>Chrysomeloidea</taxon>
        <taxon>Chrysomelidae</taxon>
        <taxon>Bruchinae</taxon>
        <taxon>Bruchini</taxon>
        <taxon>Callosobruchus</taxon>
    </lineage>
</organism>
<dbReference type="AlphaFoldDB" id="A0A653D4G5"/>
<dbReference type="InterPro" id="IPR036873">
    <property type="entry name" value="Rhodanese-like_dom_sf"/>
</dbReference>